<dbReference type="Pfam" id="PF24835">
    <property type="entry name" value="DUF7717"/>
    <property type="match status" value="1"/>
</dbReference>
<dbReference type="EMBL" id="UINC01011407">
    <property type="protein sequence ID" value="SVA50367.1"/>
    <property type="molecule type" value="Genomic_DNA"/>
</dbReference>
<name>A0A381WEH7_9ZZZZ</name>
<evidence type="ECO:0000313" key="1">
    <source>
        <dbReference type="EMBL" id="SVA50367.1"/>
    </source>
</evidence>
<proteinExistence type="predicted"/>
<gene>
    <name evidence="1" type="ORF">METZ01_LOCUS103221</name>
</gene>
<reference evidence="1" key="1">
    <citation type="submission" date="2018-05" db="EMBL/GenBank/DDBJ databases">
        <authorList>
            <person name="Lanie J.A."/>
            <person name="Ng W.-L."/>
            <person name="Kazmierczak K.M."/>
            <person name="Andrzejewski T.M."/>
            <person name="Davidsen T.M."/>
            <person name="Wayne K.J."/>
            <person name="Tettelin H."/>
            <person name="Glass J.I."/>
            <person name="Rusch D."/>
            <person name="Podicherti R."/>
            <person name="Tsui H.-C.T."/>
            <person name="Winkler M.E."/>
        </authorList>
    </citation>
    <scope>NUCLEOTIDE SEQUENCE</scope>
</reference>
<dbReference type="InterPro" id="IPR056134">
    <property type="entry name" value="DUF7717"/>
</dbReference>
<dbReference type="AlphaFoldDB" id="A0A381WEH7"/>
<sequence length="140" mass="16095">MATKFKQYVQNLYVAESSAMVLKGVDDYLKIAREKIKRHPQFANLYRDQRRDVATSVGGKYIKIWDTERGQKRSIHAFVDKVTGDVLKAAGINAPAKGARGNVLDRKYMDSLNRVFDTHGGHLYSRHSLSYNFKRQNIFK</sequence>
<organism evidence="1">
    <name type="scientific">marine metagenome</name>
    <dbReference type="NCBI Taxonomy" id="408172"/>
    <lineage>
        <taxon>unclassified sequences</taxon>
        <taxon>metagenomes</taxon>
        <taxon>ecological metagenomes</taxon>
    </lineage>
</organism>
<accession>A0A381WEH7</accession>
<protein>
    <submittedName>
        <fullName evidence="1">Uncharacterized protein</fullName>
    </submittedName>
</protein>